<name>A0A0Q3P3C6_9FLAO</name>
<dbReference type="Pfam" id="PF00535">
    <property type="entry name" value="Glycos_transf_2"/>
    <property type="match status" value="1"/>
</dbReference>
<dbReference type="PANTHER" id="PTHR43179:SF7">
    <property type="entry name" value="RHAMNOSYLTRANSFERASE WBBL"/>
    <property type="match status" value="1"/>
</dbReference>
<evidence type="ECO:0000259" key="1">
    <source>
        <dbReference type="Pfam" id="PF00535"/>
    </source>
</evidence>
<proteinExistence type="predicted"/>
<sequence length="279" mass="32454">MSKKLSIIIVNYNVTQLLKNCLLSIEKYAKDIDYEVIVVDNKSTDSSWGDLIPEFPKVHFIASEKNEGFAVANNKAIETAEGEYFLILNPDTELEGFYLKEILNFADSKDHFGCLGVRMHDAKGNFLPESKRSVPDMFNSFEKLFTNFKKKNSKSYYRNDVGEFENAEVEVITGAFFLVKKEVYQKVGGLDERYFMYGEDIDLCYTLLKNGYQNYYYGKASILHHKGESTIKDEVYLERFYGAMQIFIDKYYKESKPLQYSFLRAGLKLRHKIELIKLK</sequence>
<keyword evidence="2" id="KW-0808">Transferase</keyword>
<keyword evidence="3" id="KW-1185">Reference proteome</keyword>
<dbReference type="InterPro" id="IPR001173">
    <property type="entry name" value="Glyco_trans_2-like"/>
</dbReference>
<dbReference type="CDD" id="cd04186">
    <property type="entry name" value="GT_2_like_c"/>
    <property type="match status" value="1"/>
</dbReference>
<comment type="caution">
    <text evidence="2">The sequence shown here is derived from an EMBL/GenBank/DDBJ whole genome shotgun (WGS) entry which is preliminary data.</text>
</comment>
<accession>A0A0Q3P3C6</accession>
<dbReference type="AlphaFoldDB" id="A0A0Q3P3C6"/>
<dbReference type="SUPFAM" id="SSF53448">
    <property type="entry name" value="Nucleotide-diphospho-sugar transferases"/>
    <property type="match status" value="1"/>
</dbReference>
<dbReference type="EMBL" id="LLYZ01000020">
    <property type="protein sequence ID" value="KQK24510.1"/>
    <property type="molecule type" value="Genomic_DNA"/>
</dbReference>
<evidence type="ECO:0000313" key="3">
    <source>
        <dbReference type="Proteomes" id="UP000051682"/>
    </source>
</evidence>
<dbReference type="GO" id="GO:0016740">
    <property type="term" value="F:transferase activity"/>
    <property type="evidence" value="ECO:0007669"/>
    <property type="project" value="UniProtKB-KW"/>
</dbReference>
<dbReference type="RefSeq" id="WP_056016773.1">
    <property type="nucleotide sequence ID" value="NZ_LLYZ01000020.1"/>
</dbReference>
<protein>
    <submittedName>
        <fullName evidence="2">Glycosyl transferase family 2</fullName>
    </submittedName>
</protein>
<reference evidence="2 3" key="1">
    <citation type="submission" date="2015-10" db="EMBL/GenBank/DDBJ databases">
        <title>Chryseobacterium aquaticum genome.</title>
        <authorList>
            <person name="Newman J.D."/>
            <person name="Ferguson M.B."/>
            <person name="Miller J.R."/>
        </authorList>
    </citation>
    <scope>NUCLEOTIDE SEQUENCE [LARGE SCALE GENOMIC DNA]</scope>
    <source>
        <strain evidence="2 3">KCTC 12483</strain>
    </source>
</reference>
<dbReference type="PANTHER" id="PTHR43179">
    <property type="entry name" value="RHAMNOSYLTRANSFERASE WBBL"/>
    <property type="match status" value="1"/>
</dbReference>
<gene>
    <name evidence="2" type="ORF">AR438_15065</name>
</gene>
<feature type="domain" description="Glycosyltransferase 2-like" evidence="1">
    <location>
        <begin position="6"/>
        <end position="151"/>
    </location>
</feature>
<organism evidence="2 3">
    <name type="scientific">Chryseobacterium aquaticum</name>
    <dbReference type="NCBI Taxonomy" id="452084"/>
    <lineage>
        <taxon>Bacteria</taxon>
        <taxon>Pseudomonadati</taxon>
        <taxon>Bacteroidota</taxon>
        <taxon>Flavobacteriia</taxon>
        <taxon>Flavobacteriales</taxon>
        <taxon>Weeksellaceae</taxon>
        <taxon>Chryseobacterium group</taxon>
        <taxon>Chryseobacterium</taxon>
    </lineage>
</organism>
<dbReference type="OrthoDB" id="9771846at2"/>
<dbReference type="STRING" id="452084.AR438_15065"/>
<dbReference type="InterPro" id="IPR029044">
    <property type="entry name" value="Nucleotide-diphossugar_trans"/>
</dbReference>
<dbReference type="Gene3D" id="3.90.550.10">
    <property type="entry name" value="Spore Coat Polysaccharide Biosynthesis Protein SpsA, Chain A"/>
    <property type="match status" value="1"/>
</dbReference>
<dbReference type="Proteomes" id="UP000051682">
    <property type="component" value="Unassembled WGS sequence"/>
</dbReference>
<evidence type="ECO:0000313" key="2">
    <source>
        <dbReference type="EMBL" id="KQK24510.1"/>
    </source>
</evidence>